<feature type="chain" id="PRO_5042858877" description="Transmembrane protein 107" evidence="8">
    <location>
        <begin position="28"/>
        <end position="138"/>
    </location>
</feature>
<dbReference type="Proteomes" id="UP001381693">
    <property type="component" value="Unassembled WGS sequence"/>
</dbReference>
<evidence type="ECO:0000313" key="9">
    <source>
        <dbReference type="EMBL" id="KAK7070648.1"/>
    </source>
</evidence>
<protein>
    <recommendedName>
        <fullName evidence="2">Transmembrane protein 107</fullName>
    </recommendedName>
</protein>
<evidence type="ECO:0000256" key="8">
    <source>
        <dbReference type="SAM" id="SignalP"/>
    </source>
</evidence>
<keyword evidence="5 7" id="KW-1133">Transmembrane helix</keyword>
<proteinExistence type="predicted"/>
<gene>
    <name evidence="9" type="ORF">SK128_022703</name>
</gene>
<dbReference type="GO" id="GO:1905515">
    <property type="term" value="P:non-motile cilium assembly"/>
    <property type="evidence" value="ECO:0007669"/>
    <property type="project" value="TreeGrafter"/>
</dbReference>
<evidence type="ECO:0000313" key="10">
    <source>
        <dbReference type="Proteomes" id="UP001381693"/>
    </source>
</evidence>
<name>A0AAN8WXP5_HALRR</name>
<evidence type="ECO:0000256" key="1">
    <source>
        <dbReference type="ARBA" id="ARBA00004141"/>
    </source>
</evidence>
<dbReference type="InterPro" id="IPR029248">
    <property type="entry name" value="TMEM107"/>
</dbReference>
<feature type="signal peptide" evidence="8">
    <location>
        <begin position="1"/>
        <end position="27"/>
    </location>
</feature>
<accession>A0AAN8WXP5</accession>
<dbReference type="GO" id="GO:0036038">
    <property type="term" value="C:MKS complex"/>
    <property type="evidence" value="ECO:0007669"/>
    <property type="project" value="TreeGrafter"/>
</dbReference>
<evidence type="ECO:0000256" key="6">
    <source>
        <dbReference type="ARBA" id="ARBA00023136"/>
    </source>
</evidence>
<keyword evidence="4" id="KW-0970">Cilium biogenesis/degradation</keyword>
<feature type="transmembrane region" description="Helical" evidence="7">
    <location>
        <begin position="83"/>
        <end position="104"/>
    </location>
</feature>
<organism evidence="9 10">
    <name type="scientific">Halocaridina rubra</name>
    <name type="common">Hawaiian red shrimp</name>
    <dbReference type="NCBI Taxonomy" id="373956"/>
    <lineage>
        <taxon>Eukaryota</taxon>
        <taxon>Metazoa</taxon>
        <taxon>Ecdysozoa</taxon>
        <taxon>Arthropoda</taxon>
        <taxon>Crustacea</taxon>
        <taxon>Multicrustacea</taxon>
        <taxon>Malacostraca</taxon>
        <taxon>Eumalacostraca</taxon>
        <taxon>Eucarida</taxon>
        <taxon>Decapoda</taxon>
        <taxon>Pleocyemata</taxon>
        <taxon>Caridea</taxon>
        <taxon>Atyoidea</taxon>
        <taxon>Atyidae</taxon>
        <taxon>Halocaridina</taxon>
    </lineage>
</organism>
<dbReference type="GO" id="GO:0016020">
    <property type="term" value="C:membrane"/>
    <property type="evidence" value="ECO:0007669"/>
    <property type="project" value="UniProtKB-SubCell"/>
</dbReference>
<evidence type="ECO:0000256" key="4">
    <source>
        <dbReference type="ARBA" id="ARBA00022794"/>
    </source>
</evidence>
<sequence>MRVTGLIPARFLTLTSHLVLLLNILLAREENVKACLPLEYTPDDYRRRDGEFLGGLIAGIALLSVEFIGFVTGVSMFTGLASLISILCHSGASISLAFMVIDVWDCRMYWWVFGLCSVLPTLIEVGVITSVLILKKNV</sequence>
<evidence type="ECO:0000256" key="7">
    <source>
        <dbReference type="SAM" id="Phobius"/>
    </source>
</evidence>
<keyword evidence="10" id="KW-1185">Reference proteome</keyword>
<evidence type="ECO:0000256" key="5">
    <source>
        <dbReference type="ARBA" id="ARBA00022989"/>
    </source>
</evidence>
<comment type="subcellular location">
    <subcellularLocation>
        <location evidence="1">Membrane</location>
        <topology evidence="1">Multi-pass membrane protein</topology>
    </subcellularLocation>
</comment>
<keyword evidence="8" id="KW-0732">Signal</keyword>
<feature type="transmembrane region" description="Helical" evidence="7">
    <location>
        <begin position="110"/>
        <end position="134"/>
    </location>
</feature>
<feature type="transmembrane region" description="Helical" evidence="7">
    <location>
        <begin position="51"/>
        <end position="71"/>
    </location>
</feature>
<dbReference type="EMBL" id="JAXCGZ010015275">
    <property type="protein sequence ID" value="KAK7070648.1"/>
    <property type="molecule type" value="Genomic_DNA"/>
</dbReference>
<dbReference type="AlphaFoldDB" id="A0AAN8WXP5"/>
<dbReference type="PANTHER" id="PTHR34341">
    <property type="entry name" value="TRANSMEMBRANE PROTEIN 107"/>
    <property type="match status" value="1"/>
</dbReference>
<keyword evidence="3 7" id="KW-0812">Transmembrane</keyword>
<dbReference type="PANTHER" id="PTHR34341:SF1">
    <property type="entry name" value="TRANSMEMBRANE PROTEIN 107"/>
    <property type="match status" value="1"/>
</dbReference>
<evidence type="ECO:0000256" key="3">
    <source>
        <dbReference type="ARBA" id="ARBA00022692"/>
    </source>
</evidence>
<dbReference type="Pfam" id="PF14995">
    <property type="entry name" value="TMEM107"/>
    <property type="match status" value="1"/>
</dbReference>
<reference evidence="9 10" key="1">
    <citation type="submission" date="2023-11" db="EMBL/GenBank/DDBJ databases">
        <title>Halocaridina rubra genome assembly.</title>
        <authorList>
            <person name="Smith C."/>
        </authorList>
    </citation>
    <scope>NUCLEOTIDE SEQUENCE [LARGE SCALE GENOMIC DNA]</scope>
    <source>
        <strain evidence="9">EP-1</strain>
        <tissue evidence="9">Whole</tissue>
    </source>
</reference>
<evidence type="ECO:0000256" key="2">
    <source>
        <dbReference type="ARBA" id="ARBA00015652"/>
    </source>
</evidence>
<dbReference type="GO" id="GO:1904491">
    <property type="term" value="P:protein localization to ciliary transition zone"/>
    <property type="evidence" value="ECO:0007669"/>
    <property type="project" value="TreeGrafter"/>
</dbReference>
<comment type="caution">
    <text evidence="9">The sequence shown here is derived from an EMBL/GenBank/DDBJ whole genome shotgun (WGS) entry which is preliminary data.</text>
</comment>
<keyword evidence="6 7" id="KW-0472">Membrane</keyword>